<name>A0A6G1M6W7_ORBOL</name>
<protein>
    <submittedName>
        <fullName evidence="3">Uncharacterized protein</fullName>
    </submittedName>
</protein>
<keyword evidence="1" id="KW-0472">Membrane</keyword>
<reference evidence="4 5" key="1">
    <citation type="submission" date="2019-06" db="EMBL/GenBank/DDBJ databases">
        <authorList>
            <person name="Palmer J.M."/>
        </authorList>
    </citation>
    <scope>NUCLEOTIDE SEQUENCE [LARGE SCALE GENOMIC DNA]</scope>
    <source>
        <strain evidence="3 4">TWF106</strain>
        <strain evidence="2 5">TWF191</strain>
    </source>
</reference>
<proteinExistence type="predicted"/>
<comment type="caution">
    <text evidence="3">The sequence shown here is derived from an EMBL/GenBank/DDBJ whole genome shotgun (WGS) entry which is preliminary data.</text>
</comment>
<evidence type="ECO:0000313" key="3">
    <source>
        <dbReference type="EMBL" id="KAF3222911.1"/>
    </source>
</evidence>
<dbReference type="EMBL" id="WIWS01000024">
    <property type="protein sequence ID" value="KAF3222911.1"/>
    <property type="molecule type" value="Genomic_DNA"/>
</dbReference>
<dbReference type="EMBL" id="WIPF01000062">
    <property type="protein sequence ID" value="KAF3216699.1"/>
    <property type="molecule type" value="Genomic_DNA"/>
</dbReference>
<organism evidence="3 4">
    <name type="scientific">Orbilia oligospora</name>
    <name type="common">Nematode-trapping fungus</name>
    <name type="synonym">Arthrobotrys oligospora</name>
    <dbReference type="NCBI Taxonomy" id="2813651"/>
    <lineage>
        <taxon>Eukaryota</taxon>
        <taxon>Fungi</taxon>
        <taxon>Dikarya</taxon>
        <taxon>Ascomycota</taxon>
        <taxon>Pezizomycotina</taxon>
        <taxon>Orbiliomycetes</taxon>
        <taxon>Orbiliales</taxon>
        <taxon>Orbiliaceae</taxon>
        <taxon>Orbilia</taxon>
    </lineage>
</organism>
<accession>A0A6G1M6W7</accession>
<evidence type="ECO:0000313" key="5">
    <source>
        <dbReference type="Proteomes" id="UP000483672"/>
    </source>
</evidence>
<sequence>MVMAMLKKDGIWNPGSLSFGTICCILSYANEETALEFLERILPRIERQSQWDDNKRYSTLLAALFCGAFNILVFLLHRGYPFRETAGFCHYTDSLRKGYGEWYYWNQKCEHISDILAIPSVAVIATALGGRPQTVWERSLKTVFPEVEVEKIFAEDCQKLPVKVRLLFAACWNCKFRRSFRPIFGFCEKKCRVIYLPDPPGARVLRDPRYTKAIPEQCDDCDFATVECPNCGEIPLELQGEEFSESTSDEDDQLPIPDSTVHLVSSDPQIEGLGVKLLAWSKSYIQPLGLSGILITVLLAVVSYLLYKLKQSEDLRHSMLVYSEGLGPEE</sequence>
<keyword evidence="1" id="KW-0812">Transmembrane</keyword>
<evidence type="ECO:0000313" key="2">
    <source>
        <dbReference type="EMBL" id="KAF3216699.1"/>
    </source>
</evidence>
<dbReference type="Proteomes" id="UP000483672">
    <property type="component" value="Unassembled WGS sequence"/>
</dbReference>
<dbReference type="Proteomes" id="UP000472727">
    <property type="component" value="Unassembled WGS sequence"/>
</dbReference>
<evidence type="ECO:0000313" key="4">
    <source>
        <dbReference type="Proteomes" id="UP000472727"/>
    </source>
</evidence>
<gene>
    <name evidence="3" type="ORF">TWF106_005339</name>
    <name evidence="2" type="ORF">TWF191_008942</name>
</gene>
<evidence type="ECO:0000256" key="1">
    <source>
        <dbReference type="SAM" id="Phobius"/>
    </source>
</evidence>
<feature type="transmembrane region" description="Helical" evidence="1">
    <location>
        <begin position="57"/>
        <end position="76"/>
    </location>
</feature>
<dbReference type="AlphaFoldDB" id="A0A6G1M6W7"/>
<feature type="transmembrane region" description="Helical" evidence="1">
    <location>
        <begin position="288"/>
        <end position="307"/>
    </location>
</feature>
<keyword evidence="1" id="KW-1133">Transmembrane helix</keyword>